<keyword evidence="1" id="KW-0472">Membrane</keyword>
<protein>
    <submittedName>
        <fullName evidence="2">Spore cortex biosynthesis protein YabQ</fullName>
    </submittedName>
</protein>
<sequence>MTLSVQWLTIAAMMSAGLGMGIVFDGYRIFSNALKFPRWWLPILDLMYWIAAAIVVFQLLYASNNGEVRAYVFVGLVIGIVVYHWLFHRMTVVLFHWIIQAGKAVLLFLKRLLHFIIVKPVYFMYNVLKFVLGIGSAITIFIGNLVVQLMRPLWRLLMWLLRPLTRLLHKWLTPIWSRVSENSQLNKWMMNLKSIPARWMNWLRRK</sequence>
<feature type="transmembrane region" description="Helical" evidence="1">
    <location>
        <begin position="39"/>
        <end position="62"/>
    </location>
</feature>
<feature type="transmembrane region" description="Helical" evidence="1">
    <location>
        <begin position="94"/>
        <end position="117"/>
    </location>
</feature>
<feature type="transmembrane region" description="Helical" evidence="1">
    <location>
        <begin position="68"/>
        <end position="87"/>
    </location>
</feature>
<keyword evidence="1" id="KW-0812">Transmembrane</keyword>
<proteinExistence type="predicted"/>
<gene>
    <name evidence="2" type="primary">yabQ</name>
    <name evidence="2" type="ORF">ACFSJH_06925</name>
</gene>
<name>A0ABW4YIF0_9BACL</name>
<dbReference type="Proteomes" id="UP001597362">
    <property type="component" value="Unassembled WGS sequence"/>
</dbReference>
<dbReference type="Pfam" id="PF09578">
    <property type="entry name" value="Spore_YabQ"/>
    <property type="match status" value="1"/>
</dbReference>
<dbReference type="NCBIfam" id="TIGR02893">
    <property type="entry name" value="spore_yabQ"/>
    <property type="match status" value="1"/>
</dbReference>
<evidence type="ECO:0000313" key="2">
    <source>
        <dbReference type="EMBL" id="MFD2115461.1"/>
    </source>
</evidence>
<feature type="transmembrane region" description="Helical" evidence="1">
    <location>
        <begin position="123"/>
        <end position="147"/>
    </location>
</feature>
<reference evidence="3" key="1">
    <citation type="journal article" date="2019" name="Int. J. Syst. Evol. Microbiol.">
        <title>The Global Catalogue of Microorganisms (GCM) 10K type strain sequencing project: providing services to taxonomists for standard genome sequencing and annotation.</title>
        <authorList>
            <consortium name="The Broad Institute Genomics Platform"/>
            <consortium name="The Broad Institute Genome Sequencing Center for Infectious Disease"/>
            <person name="Wu L."/>
            <person name="Ma J."/>
        </authorList>
    </citation>
    <scope>NUCLEOTIDE SEQUENCE [LARGE SCALE GENOMIC DNA]</scope>
    <source>
        <strain evidence="3">GH52</strain>
    </source>
</reference>
<organism evidence="2 3">
    <name type="scientific">Paenibacillus yanchengensis</name>
    <dbReference type="NCBI Taxonomy" id="2035833"/>
    <lineage>
        <taxon>Bacteria</taxon>
        <taxon>Bacillati</taxon>
        <taxon>Bacillota</taxon>
        <taxon>Bacilli</taxon>
        <taxon>Bacillales</taxon>
        <taxon>Paenibacillaceae</taxon>
        <taxon>Paenibacillus</taxon>
    </lineage>
</organism>
<dbReference type="EMBL" id="JBHUHO010000019">
    <property type="protein sequence ID" value="MFD2115461.1"/>
    <property type="molecule type" value="Genomic_DNA"/>
</dbReference>
<feature type="transmembrane region" description="Helical" evidence="1">
    <location>
        <begin position="6"/>
        <end position="27"/>
    </location>
</feature>
<keyword evidence="3" id="KW-1185">Reference proteome</keyword>
<keyword evidence="1" id="KW-1133">Transmembrane helix</keyword>
<evidence type="ECO:0000256" key="1">
    <source>
        <dbReference type="SAM" id="Phobius"/>
    </source>
</evidence>
<dbReference type="RefSeq" id="WP_377770642.1">
    <property type="nucleotide sequence ID" value="NZ_JBHUHO010000019.1"/>
</dbReference>
<evidence type="ECO:0000313" key="3">
    <source>
        <dbReference type="Proteomes" id="UP001597362"/>
    </source>
</evidence>
<accession>A0ABW4YIF0</accession>
<comment type="caution">
    <text evidence="2">The sequence shown here is derived from an EMBL/GenBank/DDBJ whole genome shotgun (WGS) entry which is preliminary data.</text>
</comment>
<dbReference type="InterPro" id="IPR019074">
    <property type="entry name" value="YabQ"/>
</dbReference>